<dbReference type="InterPro" id="IPR036249">
    <property type="entry name" value="Thioredoxin-like_sf"/>
</dbReference>
<dbReference type="EMBL" id="LBTR01000018">
    <property type="protein sequence ID" value="KKQ45169.1"/>
    <property type="molecule type" value="Genomic_DNA"/>
</dbReference>
<evidence type="ECO:0000256" key="6">
    <source>
        <dbReference type="SAM" id="Phobius"/>
    </source>
</evidence>
<dbReference type="Gene3D" id="3.40.30.10">
    <property type="entry name" value="Glutaredoxin"/>
    <property type="match status" value="1"/>
</dbReference>
<dbReference type="AlphaFoldDB" id="A0A0G0K7T0"/>
<evidence type="ECO:0000256" key="4">
    <source>
        <dbReference type="ARBA" id="ARBA00023157"/>
    </source>
</evidence>
<keyword evidence="8" id="KW-0413">Isomerase</keyword>
<keyword evidence="4" id="KW-1015">Disulfide bond</keyword>
<keyword evidence="6" id="KW-0812">Transmembrane</keyword>
<dbReference type="InterPro" id="IPR013766">
    <property type="entry name" value="Thioredoxin_domain"/>
</dbReference>
<accession>A0A0G0K7T0</accession>
<comment type="similarity">
    <text evidence="1">Belongs to the thioredoxin family. DsbA subfamily.</text>
</comment>
<keyword evidence="2" id="KW-0732">Signal</keyword>
<sequence length="239" mass="27478">MEELSRKERRKLLREQKKSEKQNQKVFVNLKKLFITLFGCLVIGFFGFKVYKWATAPVPTVSGVSVEAKDDDWIKGNKDASITLIEYSDFQCPACKTYAPMIKKLSEEYKDNIKVVYRHYPLPQHKNAKAAAYGAEAAGKQGKFWEMHDLLFEKQEEWSNEGDITEKLSIFAESLGLNKDEWRADYESQEVKDAVNADVTLANMINLSSTPTFLLNGEKITIRNYEDIKSKVEEKLKSN</sequence>
<feature type="domain" description="Thioredoxin" evidence="7">
    <location>
        <begin position="52"/>
        <end position="237"/>
    </location>
</feature>
<name>A0A0G0K7T0_9BACT</name>
<dbReference type="PANTHER" id="PTHR13887:SF14">
    <property type="entry name" value="DISULFIDE BOND FORMATION PROTEIN D"/>
    <property type="match status" value="1"/>
</dbReference>
<evidence type="ECO:0000313" key="8">
    <source>
        <dbReference type="EMBL" id="KKQ45169.1"/>
    </source>
</evidence>
<organism evidence="8 9">
    <name type="scientific">Candidatus Woesebacteria bacterium GW2011_GWA1_37_8</name>
    <dbReference type="NCBI Taxonomy" id="1618546"/>
    <lineage>
        <taxon>Bacteria</taxon>
        <taxon>Candidatus Woeseibacteriota</taxon>
    </lineage>
</organism>
<evidence type="ECO:0000259" key="7">
    <source>
        <dbReference type="PROSITE" id="PS51352"/>
    </source>
</evidence>
<keyword evidence="5" id="KW-0676">Redox-active center</keyword>
<feature type="transmembrane region" description="Helical" evidence="6">
    <location>
        <begin position="33"/>
        <end position="51"/>
    </location>
</feature>
<proteinExistence type="inferred from homology"/>
<gene>
    <name evidence="8" type="ORF">US62_C0018G0019</name>
</gene>
<evidence type="ECO:0000256" key="5">
    <source>
        <dbReference type="ARBA" id="ARBA00023284"/>
    </source>
</evidence>
<dbReference type="Proteomes" id="UP000034603">
    <property type="component" value="Unassembled WGS sequence"/>
</dbReference>
<keyword evidence="6" id="KW-0472">Membrane</keyword>
<keyword evidence="6" id="KW-1133">Transmembrane helix</keyword>
<comment type="caution">
    <text evidence="8">The sequence shown here is derived from an EMBL/GenBank/DDBJ whole genome shotgun (WGS) entry which is preliminary data.</text>
</comment>
<dbReference type="PANTHER" id="PTHR13887">
    <property type="entry name" value="GLUTATHIONE S-TRANSFERASE KAPPA"/>
    <property type="match status" value="1"/>
</dbReference>
<dbReference type="InterPro" id="IPR012336">
    <property type="entry name" value="Thioredoxin-like_fold"/>
</dbReference>
<dbReference type="GO" id="GO:0016491">
    <property type="term" value="F:oxidoreductase activity"/>
    <property type="evidence" value="ECO:0007669"/>
    <property type="project" value="UniProtKB-KW"/>
</dbReference>
<evidence type="ECO:0000313" key="9">
    <source>
        <dbReference type="Proteomes" id="UP000034603"/>
    </source>
</evidence>
<keyword evidence="3" id="KW-0560">Oxidoreductase</keyword>
<dbReference type="Pfam" id="PF13462">
    <property type="entry name" value="Thioredoxin_4"/>
    <property type="match status" value="1"/>
</dbReference>
<dbReference type="SUPFAM" id="SSF52833">
    <property type="entry name" value="Thioredoxin-like"/>
    <property type="match status" value="1"/>
</dbReference>
<evidence type="ECO:0000256" key="1">
    <source>
        <dbReference type="ARBA" id="ARBA00005791"/>
    </source>
</evidence>
<protein>
    <submittedName>
        <fullName evidence="8">Peptidyl-prolyl cis-trans isomerase B</fullName>
    </submittedName>
</protein>
<evidence type="ECO:0000256" key="2">
    <source>
        <dbReference type="ARBA" id="ARBA00022729"/>
    </source>
</evidence>
<dbReference type="GO" id="GO:0016853">
    <property type="term" value="F:isomerase activity"/>
    <property type="evidence" value="ECO:0007669"/>
    <property type="project" value="UniProtKB-KW"/>
</dbReference>
<reference evidence="8 9" key="1">
    <citation type="journal article" date="2015" name="Nature">
        <title>rRNA introns, odd ribosomes, and small enigmatic genomes across a large radiation of phyla.</title>
        <authorList>
            <person name="Brown C.T."/>
            <person name="Hug L.A."/>
            <person name="Thomas B.C."/>
            <person name="Sharon I."/>
            <person name="Castelle C.J."/>
            <person name="Singh A."/>
            <person name="Wilkins M.J."/>
            <person name="Williams K.H."/>
            <person name="Banfield J.F."/>
        </authorList>
    </citation>
    <scope>NUCLEOTIDE SEQUENCE [LARGE SCALE GENOMIC DNA]</scope>
</reference>
<dbReference type="PROSITE" id="PS51352">
    <property type="entry name" value="THIOREDOXIN_2"/>
    <property type="match status" value="1"/>
</dbReference>
<evidence type="ECO:0000256" key="3">
    <source>
        <dbReference type="ARBA" id="ARBA00023002"/>
    </source>
</evidence>